<dbReference type="InterPro" id="IPR018289">
    <property type="entry name" value="MULE_transposase_dom"/>
</dbReference>
<comment type="caution">
    <text evidence="2">The sequence shown here is derived from an EMBL/GenBank/DDBJ whole genome shotgun (WGS) entry which is preliminary data.</text>
</comment>
<evidence type="ECO:0000259" key="1">
    <source>
        <dbReference type="Pfam" id="PF10551"/>
    </source>
</evidence>
<reference evidence="2 3" key="1">
    <citation type="journal article" date="2018" name="Elife">
        <title>Firefly genomes illuminate parallel origins of bioluminescence in beetles.</title>
        <authorList>
            <person name="Fallon T.R."/>
            <person name="Lower S.E."/>
            <person name="Chang C.H."/>
            <person name="Bessho-Uehara M."/>
            <person name="Martin G.J."/>
            <person name="Bewick A.J."/>
            <person name="Behringer M."/>
            <person name="Debat H.J."/>
            <person name="Wong I."/>
            <person name="Day J.C."/>
            <person name="Suvorov A."/>
            <person name="Silva C.J."/>
            <person name="Stanger-Hall K.F."/>
            <person name="Hall D.W."/>
            <person name="Schmitz R.J."/>
            <person name="Nelson D.R."/>
            <person name="Lewis S.M."/>
            <person name="Shigenobu S."/>
            <person name="Bybee S.M."/>
            <person name="Larracuente A.M."/>
            <person name="Oba Y."/>
            <person name="Weng J.K."/>
        </authorList>
    </citation>
    <scope>NUCLEOTIDE SEQUENCE [LARGE SCALE GENOMIC DNA]</scope>
    <source>
        <strain evidence="2">1611_PpyrPB1</strain>
        <tissue evidence="2">Whole body</tissue>
    </source>
</reference>
<evidence type="ECO:0000313" key="2">
    <source>
        <dbReference type="EMBL" id="KAB0790206.1"/>
    </source>
</evidence>
<proteinExistence type="predicted"/>
<sequence>MNGYAEPWGSAEHTLRTAALKKVIRRKRNEMNIAPPNPATVQELVFPDEYRSYGLPNGEQELFLLADTGPIQNRIVIFGRERSLRILSESDKWYVDGTFKSTPPLFHQVYVILPERFGGVIALLYALLPNKLQITYATMIDLIQNINPQLAFNPTYISCDYELSAINAFKNAFPGVTMHGCFFHLTKNLKKHLSILGLLHRYNTDAEFAVMARMVSSLAFVPINDLDEAVDALGEALPVELQPLLQWLEDNYIGRPNRRGNGRRLAMFSPNMWSVFDRVQNNQDRTNNHAEAAHRRLQIELGMDHPTIWKFVNALKSIQKGRDGEYEQLLAGRQPPKKLKKYRDADTRITRLVLDFENRNIIEYLRGISYNYEMNP</sequence>
<feature type="domain" description="MULE transposase" evidence="1">
    <location>
        <begin position="93"/>
        <end position="188"/>
    </location>
</feature>
<dbReference type="InParanoid" id="A0A5N3ZYQ6"/>
<gene>
    <name evidence="2" type="ORF">PPYR_15465</name>
</gene>
<dbReference type="Proteomes" id="UP000327044">
    <property type="component" value="Unassembled WGS sequence"/>
</dbReference>
<name>A0A5N3ZYQ6_PHOPY</name>
<keyword evidence="3" id="KW-1185">Reference proteome</keyword>
<evidence type="ECO:0000313" key="3">
    <source>
        <dbReference type="Proteomes" id="UP000327044"/>
    </source>
</evidence>
<dbReference type="AlphaFoldDB" id="A0A5N3ZYQ6"/>
<accession>A0A5N3ZYQ6</accession>
<protein>
    <recommendedName>
        <fullName evidence="1">MULE transposase domain-containing protein</fullName>
    </recommendedName>
</protein>
<dbReference type="Pfam" id="PF10551">
    <property type="entry name" value="MULE"/>
    <property type="match status" value="1"/>
</dbReference>
<organism evidence="2 3">
    <name type="scientific">Photinus pyralis</name>
    <name type="common">Common eastern firefly</name>
    <name type="synonym">Lampyris pyralis</name>
    <dbReference type="NCBI Taxonomy" id="7054"/>
    <lineage>
        <taxon>Eukaryota</taxon>
        <taxon>Metazoa</taxon>
        <taxon>Ecdysozoa</taxon>
        <taxon>Arthropoda</taxon>
        <taxon>Hexapoda</taxon>
        <taxon>Insecta</taxon>
        <taxon>Pterygota</taxon>
        <taxon>Neoptera</taxon>
        <taxon>Endopterygota</taxon>
        <taxon>Coleoptera</taxon>
        <taxon>Polyphaga</taxon>
        <taxon>Elateriformia</taxon>
        <taxon>Elateroidea</taxon>
        <taxon>Lampyridae</taxon>
        <taxon>Lampyrinae</taxon>
        <taxon>Photinus</taxon>
    </lineage>
</organism>
<dbReference type="EMBL" id="VVIM01001683">
    <property type="protein sequence ID" value="KAB0790206.1"/>
    <property type="molecule type" value="Genomic_DNA"/>
</dbReference>